<name>A0A328WYU2_9FLAO</name>
<evidence type="ECO:0000313" key="2">
    <source>
        <dbReference type="Proteomes" id="UP000249518"/>
    </source>
</evidence>
<protein>
    <submittedName>
        <fullName evidence="1">Uncharacterized protein</fullName>
    </submittedName>
</protein>
<evidence type="ECO:0000313" key="1">
    <source>
        <dbReference type="EMBL" id="RAR48408.1"/>
    </source>
</evidence>
<reference evidence="1 2" key="1">
    <citation type="submission" date="2018-06" db="EMBL/GenBank/DDBJ databases">
        <title>Genomic Encyclopedia of Type Strains, Phase III (KMG-III): the genomes of soil and plant-associated and newly described type strains.</title>
        <authorList>
            <person name="Whitman W."/>
        </authorList>
    </citation>
    <scope>NUCLEOTIDE SEQUENCE [LARGE SCALE GENOMIC DNA]</scope>
    <source>
        <strain evidence="1 2">CGMCC 1.12504</strain>
    </source>
</reference>
<dbReference type="RefSeq" id="WP_146740317.1">
    <property type="nucleotide sequence ID" value="NZ_QLSV01000005.1"/>
</dbReference>
<dbReference type="EMBL" id="QLSV01000005">
    <property type="protein sequence ID" value="RAR48408.1"/>
    <property type="molecule type" value="Genomic_DNA"/>
</dbReference>
<proteinExistence type="predicted"/>
<dbReference type="Proteomes" id="UP000249518">
    <property type="component" value="Unassembled WGS sequence"/>
</dbReference>
<keyword evidence="2" id="KW-1185">Reference proteome</keyword>
<organism evidence="1 2">
    <name type="scientific">Flavobacterium lacus</name>
    <dbReference type="NCBI Taxonomy" id="1353778"/>
    <lineage>
        <taxon>Bacteria</taxon>
        <taxon>Pseudomonadati</taxon>
        <taxon>Bacteroidota</taxon>
        <taxon>Flavobacteriia</taxon>
        <taxon>Flavobacteriales</taxon>
        <taxon>Flavobacteriaceae</taxon>
        <taxon>Flavobacterium</taxon>
    </lineage>
</organism>
<comment type="caution">
    <text evidence="1">The sequence shown here is derived from an EMBL/GenBank/DDBJ whole genome shotgun (WGS) entry which is preliminary data.</text>
</comment>
<dbReference type="AlphaFoldDB" id="A0A328WYU2"/>
<accession>A0A328WYU2</accession>
<sequence>MLKKQKKSLYAKTIMKIVFFFILINFNLAFGQTEKVGVTKEIKEKNINWEEFDQSSSIQKSEIKLINMQGLWKAYEGIYKFNEHVNAMKLTEPFIFEVKKEKYRRNSKSKFKTFTIKENIITMIDKDKVEVGIINKITETEIIISWKNNLNYTRYYYKK</sequence>
<gene>
    <name evidence="1" type="ORF">B0I10_10516</name>
</gene>